<dbReference type="AlphaFoldDB" id="M0JND6"/>
<proteinExistence type="predicted"/>
<keyword evidence="1" id="KW-0812">Transmembrane</keyword>
<dbReference type="EMBL" id="CP073368">
    <property type="protein sequence ID" value="QUJ74210.1"/>
    <property type="molecule type" value="Genomic_DNA"/>
</dbReference>
<dbReference type="EMBL" id="AOLR01000050">
    <property type="protein sequence ID" value="EMA09200.1"/>
    <property type="molecule type" value="Genomic_DNA"/>
</dbReference>
<feature type="transmembrane region" description="Helical" evidence="1">
    <location>
        <begin position="46"/>
        <end position="64"/>
    </location>
</feature>
<sequence length="66" mass="6681">MYRTIKAGAGFVFVGTIGVIVEQTILSTSIEVTSGPFSGAIRAVAALPQLSIVAGCVVILASVLTD</sequence>
<gene>
    <name evidence="2" type="ORF">C436_19473</name>
    <name evidence="3" type="ORF">KDQ40_17290</name>
</gene>
<evidence type="ECO:0000313" key="4">
    <source>
        <dbReference type="Proteomes" id="UP000011659"/>
    </source>
</evidence>
<evidence type="ECO:0000313" key="2">
    <source>
        <dbReference type="EMBL" id="EMA09200.1"/>
    </source>
</evidence>
<dbReference type="Proteomes" id="UP000682967">
    <property type="component" value="Plasmid pHsi540"/>
</dbReference>
<keyword evidence="3" id="KW-0614">Plasmid</keyword>
<evidence type="ECO:0000313" key="5">
    <source>
        <dbReference type="Proteomes" id="UP000682967"/>
    </source>
</evidence>
<evidence type="ECO:0000313" key="3">
    <source>
        <dbReference type="EMBL" id="QUJ74210.1"/>
    </source>
</evidence>
<dbReference type="OrthoDB" id="222325at2157"/>
<protein>
    <submittedName>
        <fullName evidence="2">Uncharacterized protein</fullName>
    </submittedName>
</protein>
<dbReference type="GeneID" id="64824748"/>
<feature type="transmembrane region" description="Helical" evidence="1">
    <location>
        <begin position="7"/>
        <end position="26"/>
    </location>
</feature>
<name>M0JND6_9EURY</name>
<keyword evidence="1" id="KW-0472">Membrane</keyword>
<dbReference type="KEGG" id="hsin:KDQ40_17290"/>
<reference evidence="3" key="2">
    <citation type="submission" date="2021-04" db="EMBL/GenBank/DDBJ databases">
        <title>Complete Genome sequence and Methylome Analysis of the Haloarchaeon Haloarcula sinaiiensis.</title>
        <authorList>
            <person name="Fomenkov A."/>
            <person name="DasSarma P."/>
            <person name="DasSarma S."/>
            <person name="Roberts R.J."/>
        </authorList>
    </citation>
    <scope>NUCLEOTIDE SEQUENCE</scope>
    <source>
        <strain evidence="3">ATCC 33800</strain>
        <plasmid evidence="3">pHsi540</plasmid>
    </source>
</reference>
<organism evidence="2 4">
    <name type="scientific">Haloarcula marismortui ATCC 33800</name>
    <dbReference type="NCBI Taxonomy" id="662476"/>
    <lineage>
        <taxon>Archaea</taxon>
        <taxon>Methanobacteriati</taxon>
        <taxon>Methanobacteriota</taxon>
        <taxon>Stenosarchaea group</taxon>
        <taxon>Halobacteria</taxon>
        <taxon>Halobacteriales</taxon>
        <taxon>Haloarculaceae</taxon>
        <taxon>Haloarcula</taxon>
    </lineage>
</organism>
<evidence type="ECO:0000256" key="1">
    <source>
        <dbReference type="SAM" id="Phobius"/>
    </source>
</evidence>
<keyword evidence="4" id="KW-1185">Reference proteome</keyword>
<accession>M0JND6</accession>
<dbReference type="RefSeq" id="WP_004966491.1">
    <property type="nucleotide sequence ID" value="NZ_AOLR01000050.1"/>
</dbReference>
<reference evidence="2 4" key="1">
    <citation type="journal article" date="2014" name="PLoS Genet.">
        <title>Phylogenetically driven sequencing of extremely halophilic archaea reveals strategies for static and dynamic osmo-response.</title>
        <authorList>
            <person name="Becker E.A."/>
            <person name="Seitzer P.M."/>
            <person name="Tritt A."/>
            <person name="Larsen D."/>
            <person name="Krusor M."/>
            <person name="Yao A.I."/>
            <person name="Wu D."/>
            <person name="Madern D."/>
            <person name="Eisen J.A."/>
            <person name="Darling A.E."/>
            <person name="Facciotti M.T."/>
        </authorList>
    </citation>
    <scope>NUCLEOTIDE SEQUENCE [LARGE SCALE GENOMIC DNA]</scope>
    <source>
        <strain evidence="2 4">ATCC 33800</strain>
    </source>
</reference>
<dbReference type="Proteomes" id="UP000011659">
    <property type="component" value="Unassembled WGS sequence"/>
</dbReference>
<geneLocation type="plasmid" evidence="3 5">
    <name>pHsi540</name>
</geneLocation>
<dbReference type="PATRIC" id="fig|662476.7.peg.3879"/>
<keyword evidence="1" id="KW-1133">Transmembrane helix</keyword>